<evidence type="ECO:0000313" key="1">
    <source>
        <dbReference type="EMBL" id="JAH49466.1"/>
    </source>
</evidence>
<reference evidence="1" key="2">
    <citation type="journal article" date="2015" name="Fish Shellfish Immunol.">
        <title>Early steps in the European eel (Anguilla anguilla)-Vibrio vulnificus interaction in the gills: Role of the RtxA13 toxin.</title>
        <authorList>
            <person name="Callol A."/>
            <person name="Pajuelo D."/>
            <person name="Ebbesson L."/>
            <person name="Teles M."/>
            <person name="MacKenzie S."/>
            <person name="Amaro C."/>
        </authorList>
    </citation>
    <scope>NUCLEOTIDE SEQUENCE</scope>
</reference>
<sequence length="88" mass="9932">MKHCCQNTKKQCKNTVTQCGTVLKCAITNSCMYLYTLCSRMFSCMGMGRHENNLQPSTTFWQCSNSHVITVTCFTETITLPSNAYITV</sequence>
<reference evidence="1" key="1">
    <citation type="submission" date="2014-11" db="EMBL/GenBank/DDBJ databases">
        <authorList>
            <person name="Amaro Gonzalez C."/>
        </authorList>
    </citation>
    <scope>NUCLEOTIDE SEQUENCE</scope>
</reference>
<accession>A0A0E9T753</accession>
<protein>
    <submittedName>
        <fullName evidence="1">Uncharacterized protein</fullName>
    </submittedName>
</protein>
<dbReference type="EMBL" id="GBXM01059111">
    <property type="protein sequence ID" value="JAH49466.1"/>
    <property type="molecule type" value="Transcribed_RNA"/>
</dbReference>
<organism evidence="1">
    <name type="scientific">Anguilla anguilla</name>
    <name type="common">European freshwater eel</name>
    <name type="synonym">Muraena anguilla</name>
    <dbReference type="NCBI Taxonomy" id="7936"/>
    <lineage>
        <taxon>Eukaryota</taxon>
        <taxon>Metazoa</taxon>
        <taxon>Chordata</taxon>
        <taxon>Craniata</taxon>
        <taxon>Vertebrata</taxon>
        <taxon>Euteleostomi</taxon>
        <taxon>Actinopterygii</taxon>
        <taxon>Neopterygii</taxon>
        <taxon>Teleostei</taxon>
        <taxon>Anguilliformes</taxon>
        <taxon>Anguillidae</taxon>
        <taxon>Anguilla</taxon>
    </lineage>
</organism>
<proteinExistence type="predicted"/>
<name>A0A0E9T753_ANGAN</name>
<dbReference type="AlphaFoldDB" id="A0A0E9T753"/>